<evidence type="ECO:0000313" key="2">
    <source>
        <dbReference type="Proteomes" id="UP001556636"/>
    </source>
</evidence>
<dbReference type="EMBL" id="JBAKFG010000001">
    <property type="protein sequence ID" value="MEX0372408.1"/>
    <property type="molecule type" value="Genomic_DNA"/>
</dbReference>
<organism evidence="1 2">
    <name type="scientific">Spiribacter roseus</name>
    <dbReference type="NCBI Taxonomy" id="1855875"/>
    <lineage>
        <taxon>Bacteria</taxon>
        <taxon>Pseudomonadati</taxon>
        <taxon>Pseudomonadota</taxon>
        <taxon>Gammaproteobacteria</taxon>
        <taxon>Chromatiales</taxon>
        <taxon>Ectothiorhodospiraceae</taxon>
        <taxon>Spiribacter</taxon>
    </lineage>
</organism>
<dbReference type="RefSeq" id="WP_367951101.1">
    <property type="nucleotide sequence ID" value="NZ_JBAKFG010000001.1"/>
</dbReference>
<keyword evidence="2" id="KW-1185">Reference proteome</keyword>
<reference evidence="1 2" key="1">
    <citation type="submission" date="2024-02" db="EMBL/GenBank/DDBJ databases">
        <title>New especies of Spiribacter isolated from saline water.</title>
        <authorList>
            <person name="Leon M.J."/>
            <person name="De La Haba R."/>
            <person name="Sanchez-Porro C."/>
            <person name="Ventosa A."/>
        </authorList>
    </citation>
    <scope>NUCLEOTIDE SEQUENCE [LARGE SCALE GENOMIC DNA]</scope>
    <source>
        <strain evidence="2">ag22IC6-196</strain>
    </source>
</reference>
<evidence type="ECO:0000313" key="1">
    <source>
        <dbReference type="EMBL" id="MEX0372408.1"/>
    </source>
</evidence>
<accession>A0ABV3RXA0</accession>
<comment type="caution">
    <text evidence="1">The sequence shown here is derived from an EMBL/GenBank/DDBJ whole genome shotgun (WGS) entry which is preliminary data.</text>
</comment>
<protein>
    <recommendedName>
        <fullName evidence="3">DUF429 domain-containing protein</fullName>
    </recommendedName>
</protein>
<dbReference type="Proteomes" id="UP001556636">
    <property type="component" value="Unassembled WGS sequence"/>
</dbReference>
<proteinExistence type="predicted"/>
<evidence type="ECO:0008006" key="3">
    <source>
        <dbReference type="Google" id="ProtNLM"/>
    </source>
</evidence>
<name>A0ABV3RXA0_9GAMM</name>
<sequence>MPRFDACIGIDYSGAATAERGLTGLRVYEATAGGPITEIRPTPSGRQHWSRRALAAWLETRLLTDDRVLVGIDHGFAFPGAWFDAHGVARDWDVFLDDFCRHWPTDQPDTPVESIRRGECGDGLARLGNARWRRHTEHPVGAKSVFHFDVPGSVAKSTHAGLPWINRLRHRLGPRLHAWPFDGWSIPADRSAIAEIYPSLWAADYPRDGRTADQQDAYSVARALQAADQNHQLAACFEPALDAATAAAAAYEGWILGVTGV</sequence>
<gene>
    <name evidence="1" type="ORF">V6X51_03045</name>
</gene>